<dbReference type="EMBL" id="HBUE01308953">
    <property type="protein sequence ID" value="CAG6582472.1"/>
    <property type="molecule type" value="Transcribed_RNA"/>
</dbReference>
<dbReference type="EMBL" id="HBUE01202767">
    <property type="protein sequence ID" value="CAG6530639.1"/>
    <property type="molecule type" value="Transcribed_RNA"/>
</dbReference>
<protein>
    <submittedName>
        <fullName evidence="4">(northern house mosquito) hypothetical protein</fullName>
    </submittedName>
</protein>
<feature type="region of interest" description="Disordered" evidence="1">
    <location>
        <begin position="343"/>
        <end position="463"/>
    </location>
</feature>
<feature type="domain" description="TGF-beta propeptide" evidence="3">
    <location>
        <begin position="121"/>
        <end position="279"/>
    </location>
</feature>
<dbReference type="AlphaFoldDB" id="A0A8D8BYQ8"/>
<feature type="compositionally biased region" description="Basic residues" evidence="1">
    <location>
        <begin position="344"/>
        <end position="367"/>
    </location>
</feature>
<sequence length="463" mass="52942">MKFLVPFVAICSLGMLATVRGAPFNSYDTIEELVVPESKVIDFDNLTESERSDLLRNQINITAVKLQQQRLRDEAAQKNLQRAGAPMAIKQSATEPNVSSHAQNRKAFEKQIIGNIRQSIESNLMRNDSYIQMGATHEMAFSAVCDLPKHTEQSVWDDQFTWNLYFRLTHSKPYTSVSSAILRLYMKGINSTDGDSNRRDDENCKNPAEPMIRITVSVYMRKKNKDNSVMERKKRICSSITVTKNYRGWITLDTLLAVKQWDKPNRNMGIAIDVQDHEDQPLHAASFFQPADCLEASKANATAAVLPWSFFRNSLSWSSDEMDDVPHVPRIDIMMMHKPLYQHYQHHSHHSRPIFRPKHQHPHHHYGGVRYRLDNASGPSSSSSSSSSSVANSFESVDEVEIKQHPSVHVHHSQAKPHKKRHLNHNQQQQQHVARHRVQFENNSAESDEDYSASSASLEERKL</sequence>
<evidence type="ECO:0000256" key="2">
    <source>
        <dbReference type="SAM" id="SignalP"/>
    </source>
</evidence>
<reference evidence="4" key="1">
    <citation type="submission" date="2021-05" db="EMBL/GenBank/DDBJ databases">
        <authorList>
            <person name="Alioto T."/>
            <person name="Alioto T."/>
            <person name="Gomez Garrido J."/>
        </authorList>
    </citation>
    <scope>NUCLEOTIDE SEQUENCE</scope>
</reference>
<name>A0A8D8BYQ8_CULPI</name>
<evidence type="ECO:0000259" key="3">
    <source>
        <dbReference type="Pfam" id="PF00688"/>
    </source>
</evidence>
<dbReference type="Pfam" id="PF00688">
    <property type="entry name" value="TGFb_propeptide"/>
    <property type="match status" value="1"/>
</dbReference>
<dbReference type="InterPro" id="IPR001111">
    <property type="entry name" value="TGF-b_propeptide"/>
</dbReference>
<feature type="compositionally biased region" description="Low complexity" evidence="1">
    <location>
        <begin position="380"/>
        <end position="389"/>
    </location>
</feature>
<feature type="chain" id="PRO_5036427929" evidence="2">
    <location>
        <begin position="22"/>
        <end position="463"/>
    </location>
</feature>
<dbReference type="EMBL" id="HBUE01098241">
    <property type="protein sequence ID" value="CAG6484021.1"/>
    <property type="molecule type" value="Transcribed_RNA"/>
</dbReference>
<evidence type="ECO:0000313" key="4">
    <source>
        <dbReference type="EMBL" id="CAG6484021.1"/>
    </source>
</evidence>
<proteinExistence type="predicted"/>
<keyword evidence="2" id="KW-0732">Signal</keyword>
<feature type="compositionally biased region" description="Basic residues" evidence="1">
    <location>
        <begin position="406"/>
        <end position="424"/>
    </location>
</feature>
<organism evidence="4">
    <name type="scientific">Culex pipiens</name>
    <name type="common">House mosquito</name>
    <dbReference type="NCBI Taxonomy" id="7175"/>
    <lineage>
        <taxon>Eukaryota</taxon>
        <taxon>Metazoa</taxon>
        <taxon>Ecdysozoa</taxon>
        <taxon>Arthropoda</taxon>
        <taxon>Hexapoda</taxon>
        <taxon>Insecta</taxon>
        <taxon>Pterygota</taxon>
        <taxon>Neoptera</taxon>
        <taxon>Endopterygota</taxon>
        <taxon>Diptera</taxon>
        <taxon>Nematocera</taxon>
        <taxon>Culicoidea</taxon>
        <taxon>Culicidae</taxon>
        <taxon>Culicinae</taxon>
        <taxon>Culicini</taxon>
        <taxon>Culex</taxon>
        <taxon>Culex</taxon>
    </lineage>
</organism>
<feature type="signal peptide" evidence="2">
    <location>
        <begin position="1"/>
        <end position="21"/>
    </location>
</feature>
<evidence type="ECO:0000256" key="1">
    <source>
        <dbReference type="SAM" id="MobiDB-lite"/>
    </source>
</evidence>
<accession>A0A8D8BYQ8</accession>